<name>A0ABN8SGR0_9CNID</name>
<accession>A0ABN8SGR0</accession>
<proteinExistence type="predicted"/>
<dbReference type="EMBL" id="CALNXK010000810">
    <property type="protein sequence ID" value="CAH3190090.1"/>
    <property type="molecule type" value="Genomic_DNA"/>
</dbReference>
<feature type="compositionally biased region" description="Basic and acidic residues" evidence="1">
    <location>
        <begin position="571"/>
        <end position="584"/>
    </location>
</feature>
<keyword evidence="3" id="KW-1185">Reference proteome</keyword>
<reference evidence="2 3" key="1">
    <citation type="submission" date="2022-05" db="EMBL/GenBank/DDBJ databases">
        <authorList>
            <consortium name="Genoscope - CEA"/>
            <person name="William W."/>
        </authorList>
    </citation>
    <scope>NUCLEOTIDE SEQUENCE [LARGE SCALE GENOMIC DNA]</scope>
</reference>
<protein>
    <submittedName>
        <fullName evidence="2">Uncharacterized protein</fullName>
    </submittedName>
</protein>
<gene>
    <name evidence="2" type="ORF">PLOB_00046206</name>
</gene>
<evidence type="ECO:0000313" key="3">
    <source>
        <dbReference type="Proteomes" id="UP001159405"/>
    </source>
</evidence>
<dbReference type="Proteomes" id="UP001159405">
    <property type="component" value="Unassembled WGS sequence"/>
</dbReference>
<sequence length="584" mass="66594">MASAAPLSDFEEYEHLKKKVIEQKKLPGEVSPADLYKLAVLMSRWAATDRLPMCLLCRQSDKKLKKGHIIPHSVLKTLEKNGERRYRYMDVFRGAEFKGASSCAFFVFCGDCEEIFQQGEGFFNDRFFKPLCGNVGGQHEILVTETRSETSFSWLYFCLISIIWRSLCFHPSIKYNETCIKVLEYLRSYLLDWKNVEIDSRVKLFLFAPNCEVDKKLEAGSEVNKVFFYGWNYFVINFIKIVGNPNFLSGSLFLGPLHVLMLYSEDNFACLEGFEPFEKWKENSLLTPETNEFTIADKEGRVFPVILYDKIIEHGTLSASTFTSRLPSADQNYNNLPVVHVAFAHYLPKDISYDRKSDRFTFNTNMFVAKNQRELKMKVVQEEWMANKEQSLFVSVIQDVVNGIDEIAMGLYVNTDGAVEFMKGVNVSSIVWTPNDPPFKNTIEGLLVDLPTVTLTTKPKKEKTNSGDTSYDRNSDRFNTNLLVAKYQVELKMKVVKAERKANKEQILFVVVPGVVNGTGEVAMGLHVNTDGAVEFMKGVNVPKRWNSNDPPFKNTIEGLLRDLPAVTRSTEPKEEQSNSDVSK</sequence>
<comment type="caution">
    <text evidence="2">The sequence shown here is derived from an EMBL/GenBank/DDBJ whole genome shotgun (WGS) entry which is preliminary data.</text>
</comment>
<evidence type="ECO:0000313" key="2">
    <source>
        <dbReference type="EMBL" id="CAH3190090.1"/>
    </source>
</evidence>
<evidence type="ECO:0000256" key="1">
    <source>
        <dbReference type="SAM" id="MobiDB-lite"/>
    </source>
</evidence>
<feature type="region of interest" description="Disordered" evidence="1">
    <location>
        <begin position="564"/>
        <end position="584"/>
    </location>
</feature>
<organism evidence="2 3">
    <name type="scientific">Porites lobata</name>
    <dbReference type="NCBI Taxonomy" id="104759"/>
    <lineage>
        <taxon>Eukaryota</taxon>
        <taxon>Metazoa</taxon>
        <taxon>Cnidaria</taxon>
        <taxon>Anthozoa</taxon>
        <taxon>Hexacorallia</taxon>
        <taxon>Scleractinia</taxon>
        <taxon>Fungiina</taxon>
        <taxon>Poritidae</taxon>
        <taxon>Porites</taxon>
    </lineage>
</organism>